<dbReference type="FunFam" id="1.10.225.10:FF:000005">
    <property type="entry name" value="prosaposin isoform X2"/>
    <property type="match status" value="1"/>
</dbReference>
<dbReference type="SUPFAM" id="SSF47862">
    <property type="entry name" value="Saposin"/>
    <property type="match status" value="3"/>
</dbReference>
<dbReference type="Pfam" id="PF03489">
    <property type="entry name" value="SapB_2"/>
    <property type="match status" value="2"/>
</dbReference>
<dbReference type="GO" id="GO:0007193">
    <property type="term" value="P:adenylate cyclase-inhibiting G protein-coupled receptor signaling pathway"/>
    <property type="evidence" value="ECO:0007669"/>
    <property type="project" value="TreeGrafter"/>
</dbReference>
<keyword evidence="1" id="KW-1015">Disulfide bond</keyword>
<dbReference type="InterPro" id="IPR011001">
    <property type="entry name" value="Saposin-like"/>
</dbReference>
<evidence type="ECO:0000313" key="5">
    <source>
        <dbReference type="EMBL" id="KAF6322763.1"/>
    </source>
</evidence>
<dbReference type="EMBL" id="JACAGB010000015">
    <property type="protein sequence ID" value="KAF6322763.1"/>
    <property type="molecule type" value="Genomic_DNA"/>
</dbReference>
<dbReference type="GO" id="GO:0006629">
    <property type="term" value="P:lipid metabolic process"/>
    <property type="evidence" value="ECO:0007669"/>
    <property type="project" value="InterPro"/>
</dbReference>
<comment type="function">
    <text evidence="3">Saposin-A and saposin-C stimulate the hydrolysis of glucosylceramide by beta-glucosylceramidase (EC 3.2.1.45) and galactosylceramide by beta-galactosylceramidase (EC 3.2.1.46). Saposin-C apparently acts by combining with the enzyme and acidic lipid to form an activated complex, rather than by solubilizing the substrate.</text>
</comment>
<dbReference type="PANTHER" id="PTHR11480:SF36">
    <property type="entry name" value="PROSAPOSIN"/>
    <property type="match status" value="1"/>
</dbReference>
<sequence length="377" mass="41434">MQPLVPAKVVSEDVIPALELVEPIKKGLVQAKEDVLCEMCEYVVKELVKMIDSNKTEEEIIHAFDKVCSKLPKSLSEECQEVVDTYGRSILSILLQEASPELVCSMLQLCTKQGLPALTAHVTQQKDGAFCEVCKKLVGYLDDNLEKNSTKEEILAALEKGCSFLPDPYKNQCDQFVTEYEPMLIEILVEVMEPSYVCSKVGVCPRAGHRALQTSRVELERMLHLGETTASAPTCMSGNEHRSIDLVIKIGPPPLTLFLISSPLVNIAASAGGAQPAPAIVLPCPFRPAPWRPLSCPCMWLPGGGGGSLLAAARAASLKAIRPLGRARRWLLEPLPTLRRTPPGLLVARQKSRTKAALYERLELQIIRLFALWFALE</sequence>
<dbReference type="GO" id="GO:0060736">
    <property type="term" value="P:prostate gland growth"/>
    <property type="evidence" value="ECO:0007669"/>
    <property type="project" value="TreeGrafter"/>
</dbReference>
<dbReference type="PROSITE" id="PS50015">
    <property type="entry name" value="SAP_B"/>
    <property type="match status" value="2"/>
</dbReference>
<evidence type="ECO:0000256" key="2">
    <source>
        <dbReference type="ARBA" id="ARBA00023180"/>
    </source>
</evidence>
<dbReference type="Pfam" id="PF05184">
    <property type="entry name" value="SapB_1"/>
    <property type="match status" value="2"/>
</dbReference>
<evidence type="ECO:0000313" key="6">
    <source>
        <dbReference type="Proteomes" id="UP000558488"/>
    </source>
</evidence>
<dbReference type="AlphaFoldDB" id="A0A7J7VC70"/>
<dbReference type="InterPro" id="IPR007856">
    <property type="entry name" value="SapB_1"/>
</dbReference>
<reference evidence="5 6" key="1">
    <citation type="journal article" date="2020" name="Nature">
        <title>Six reference-quality genomes reveal evolution of bat adaptations.</title>
        <authorList>
            <person name="Jebb D."/>
            <person name="Huang Z."/>
            <person name="Pippel M."/>
            <person name="Hughes G.M."/>
            <person name="Lavrichenko K."/>
            <person name="Devanna P."/>
            <person name="Winkler S."/>
            <person name="Jermiin L.S."/>
            <person name="Skirmuntt E.C."/>
            <person name="Katzourakis A."/>
            <person name="Burkitt-Gray L."/>
            <person name="Ray D.A."/>
            <person name="Sullivan K.A.M."/>
            <person name="Roscito J.G."/>
            <person name="Kirilenko B.M."/>
            <person name="Davalos L.M."/>
            <person name="Corthals A.P."/>
            <person name="Power M.L."/>
            <person name="Jones G."/>
            <person name="Ransome R.D."/>
            <person name="Dechmann D.K.N."/>
            <person name="Locatelli A.G."/>
            <person name="Puechmaille S.J."/>
            <person name="Fedrigo O."/>
            <person name="Jarvis E.D."/>
            <person name="Hiller M."/>
            <person name="Vernes S.C."/>
            <person name="Myers E.W."/>
            <person name="Teeling E.C."/>
        </authorList>
    </citation>
    <scope>NUCLEOTIDE SEQUENCE [LARGE SCALE GENOMIC DNA]</scope>
    <source>
        <strain evidence="5">MPipKuh1</strain>
        <tissue evidence="5">Flight muscle</tissue>
    </source>
</reference>
<evidence type="ECO:0000259" key="4">
    <source>
        <dbReference type="PROSITE" id="PS50015"/>
    </source>
</evidence>
<comment type="caution">
    <text evidence="5">The sequence shown here is derived from an EMBL/GenBank/DDBJ whole genome shotgun (WGS) entry which is preliminary data.</text>
</comment>
<protein>
    <submittedName>
        <fullName evidence="5">Prosaposin</fullName>
    </submittedName>
</protein>
<dbReference type="FunFam" id="1.10.225.10:FF:000006">
    <property type="entry name" value="prosaposin isoform X2"/>
    <property type="match status" value="1"/>
</dbReference>
<dbReference type="InterPro" id="IPR008139">
    <property type="entry name" value="SaposinB_dom"/>
</dbReference>
<dbReference type="PANTHER" id="PTHR11480">
    <property type="entry name" value="SAPOSIN-RELATED"/>
    <property type="match status" value="1"/>
</dbReference>
<dbReference type="Gene3D" id="1.10.225.10">
    <property type="entry name" value="Saposin-like"/>
    <property type="match status" value="2"/>
</dbReference>
<keyword evidence="2" id="KW-0325">Glycoprotein</keyword>
<evidence type="ECO:0000256" key="3">
    <source>
        <dbReference type="ARBA" id="ARBA00037150"/>
    </source>
</evidence>
<dbReference type="InterPro" id="IPR008138">
    <property type="entry name" value="SapB_2"/>
</dbReference>
<gene>
    <name evidence="5" type="ORF">mPipKuh1_014230</name>
</gene>
<dbReference type="InterPro" id="IPR051428">
    <property type="entry name" value="Sphingo_Act-Surfact_Prot"/>
</dbReference>
<dbReference type="GO" id="GO:0005764">
    <property type="term" value="C:lysosome"/>
    <property type="evidence" value="ECO:0007669"/>
    <property type="project" value="TreeGrafter"/>
</dbReference>
<feature type="domain" description="Saposin B-type" evidence="4">
    <location>
        <begin position="127"/>
        <end position="208"/>
    </location>
</feature>
<proteinExistence type="predicted"/>
<evidence type="ECO:0000256" key="1">
    <source>
        <dbReference type="ARBA" id="ARBA00023157"/>
    </source>
</evidence>
<dbReference type="GO" id="GO:0019216">
    <property type="term" value="P:regulation of lipid metabolic process"/>
    <property type="evidence" value="ECO:0007669"/>
    <property type="project" value="TreeGrafter"/>
</dbReference>
<organism evidence="5 6">
    <name type="scientific">Pipistrellus kuhlii</name>
    <name type="common">Kuhl's pipistrelle</name>
    <dbReference type="NCBI Taxonomy" id="59472"/>
    <lineage>
        <taxon>Eukaryota</taxon>
        <taxon>Metazoa</taxon>
        <taxon>Chordata</taxon>
        <taxon>Craniata</taxon>
        <taxon>Vertebrata</taxon>
        <taxon>Euteleostomi</taxon>
        <taxon>Mammalia</taxon>
        <taxon>Eutheria</taxon>
        <taxon>Laurasiatheria</taxon>
        <taxon>Chiroptera</taxon>
        <taxon>Yangochiroptera</taxon>
        <taxon>Vespertilionidae</taxon>
        <taxon>Pipistrellus</taxon>
    </lineage>
</organism>
<dbReference type="GO" id="GO:0060742">
    <property type="term" value="P:epithelial cell differentiation involved in prostate gland development"/>
    <property type="evidence" value="ECO:0007669"/>
    <property type="project" value="TreeGrafter"/>
</dbReference>
<accession>A0A7J7VC70</accession>
<name>A0A7J7VC70_PIPKU</name>
<dbReference type="Proteomes" id="UP000558488">
    <property type="component" value="Unassembled WGS sequence"/>
</dbReference>
<dbReference type="SMART" id="SM00741">
    <property type="entry name" value="SapB"/>
    <property type="match status" value="2"/>
</dbReference>
<feature type="domain" description="Saposin B-type" evidence="4">
    <location>
        <begin position="33"/>
        <end position="114"/>
    </location>
</feature>
<keyword evidence="6" id="KW-1185">Reference proteome</keyword>